<reference evidence="1" key="2">
    <citation type="submission" date="2021-01" db="EMBL/GenBank/DDBJ databases">
        <authorList>
            <person name="Schikora-Tamarit M.A."/>
        </authorList>
    </citation>
    <scope>NUCLEOTIDE SEQUENCE</scope>
    <source>
        <strain evidence="1">CBS2887</strain>
    </source>
</reference>
<gene>
    <name evidence="1" type="ORF">WICPIJ_006547</name>
</gene>
<reference evidence="1" key="1">
    <citation type="journal article" date="2021" name="Open Biol.">
        <title>Shared evolutionary footprints suggest mitochondrial oxidative damage underlies multiple complex I losses in fungi.</title>
        <authorList>
            <person name="Schikora-Tamarit M.A."/>
            <person name="Marcet-Houben M."/>
            <person name="Nosek J."/>
            <person name="Gabaldon T."/>
        </authorList>
    </citation>
    <scope>NUCLEOTIDE SEQUENCE</scope>
    <source>
        <strain evidence="1">CBS2887</strain>
    </source>
</reference>
<evidence type="ECO:0000313" key="2">
    <source>
        <dbReference type="Proteomes" id="UP000774326"/>
    </source>
</evidence>
<keyword evidence="2" id="KW-1185">Reference proteome</keyword>
<protein>
    <submittedName>
        <fullName evidence="1">Uncharacterized protein</fullName>
    </submittedName>
</protein>
<sequence>MSHSFLTLPTELQLEILMEVNSISTMRTLNTIPYFKPLVESIVAIFSVQFKNKKPYQSLIDKRLSKEVYVINYDSLKPLFAPAACDDDEPDWSDLLAIISLKANQKHYITFEVHAYQDESFVPSNYNIPFKNQEMFRYQPPIKTLQENISQVLRLDLCCINLHFDFYEDLDSFLLGETGQLKATTPLKHAFWPWRSEQSVRRYFMDLAQSMFMLHPLDFYNETPVYTALSKELMFKTRQHFRFKTGNDSDIGFIKEPFDIESFCTFPSSPAVCEEWLETRAISDVMLNHLFELVKMDAANGTSTALEYLQRTVPHHMPSLSVSSDLVLILPPGRDRLCANIQKQRKIQNPGLSLLNSVRSHIFNESGNSFRVGPERVLIRYKRPKKHQTDIIIKEKSTQFEPNLRTLNKFFTEIGSWSKEFAFEQQIFVGSCEISKYFSFENISKIIKYHHIVEINWRAGLEEISIYRRRYNPLIFHPDVPYDIKQLEEKYPSKKDIIASRLNPMIANNFLLASMLYGSQSESYEGKVDFVRINFTNDRYDMLENIVKELTEYHQMASLVLLKMRSKQLSKQTNRVQ</sequence>
<evidence type="ECO:0000313" key="1">
    <source>
        <dbReference type="EMBL" id="KAH3682488.1"/>
    </source>
</evidence>
<proteinExistence type="predicted"/>
<dbReference type="Proteomes" id="UP000774326">
    <property type="component" value="Unassembled WGS sequence"/>
</dbReference>
<dbReference type="EMBL" id="JAEUBG010003677">
    <property type="protein sequence ID" value="KAH3682488.1"/>
    <property type="molecule type" value="Genomic_DNA"/>
</dbReference>
<organism evidence="1 2">
    <name type="scientific">Wickerhamomyces pijperi</name>
    <name type="common">Yeast</name>
    <name type="synonym">Pichia pijperi</name>
    <dbReference type="NCBI Taxonomy" id="599730"/>
    <lineage>
        <taxon>Eukaryota</taxon>
        <taxon>Fungi</taxon>
        <taxon>Dikarya</taxon>
        <taxon>Ascomycota</taxon>
        <taxon>Saccharomycotina</taxon>
        <taxon>Saccharomycetes</taxon>
        <taxon>Phaffomycetales</taxon>
        <taxon>Wickerhamomycetaceae</taxon>
        <taxon>Wickerhamomyces</taxon>
    </lineage>
</organism>
<accession>A0A9P8TK46</accession>
<dbReference type="AlphaFoldDB" id="A0A9P8TK46"/>
<name>A0A9P8TK46_WICPI</name>
<comment type="caution">
    <text evidence="1">The sequence shown here is derived from an EMBL/GenBank/DDBJ whole genome shotgun (WGS) entry which is preliminary data.</text>
</comment>